<feature type="coiled-coil region" evidence="1">
    <location>
        <begin position="93"/>
        <end position="169"/>
    </location>
</feature>
<evidence type="ECO:0000313" key="3">
    <source>
        <dbReference type="EMBL" id="VFQ67076.1"/>
    </source>
</evidence>
<dbReference type="Proteomes" id="UP000595140">
    <property type="component" value="Unassembled WGS sequence"/>
</dbReference>
<proteinExistence type="predicted"/>
<organism evidence="3 4">
    <name type="scientific">Cuscuta campestris</name>
    <dbReference type="NCBI Taxonomy" id="132261"/>
    <lineage>
        <taxon>Eukaryota</taxon>
        <taxon>Viridiplantae</taxon>
        <taxon>Streptophyta</taxon>
        <taxon>Embryophyta</taxon>
        <taxon>Tracheophyta</taxon>
        <taxon>Spermatophyta</taxon>
        <taxon>Magnoliopsida</taxon>
        <taxon>eudicotyledons</taxon>
        <taxon>Gunneridae</taxon>
        <taxon>Pentapetalae</taxon>
        <taxon>asterids</taxon>
        <taxon>lamiids</taxon>
        <taxon>Solanales</taxon>
        <taxon>Convolvulaceae</taxon>
        <taxon>Cuscuteae</taxon>
        <taxon>Cuscuta</taxon>
        <taxon>Cuscuta subgen. Grammica</taxon>
        <taxon>Cuscuta sect. Cleistogrammica</taxon>
    </lineage>
</organism>
<evidence type="ECO:0000256" key="2">
    <source>
        <dbReference type="SAM" id="MobiDB-lite"/>
    </source>
</evidence>
<evidence type="ECO:0000313" key="4">
    <source>
        <dbReference type="Proteomes" id="UP000595140"/>
    </source>
</evidence>
<name>A0A484KXJ6_9ASTE</name>
<gene>
    <name evidence="3" type="ORF">CCAM_LOCUS8852</name>
</gene>
<sequence>MSDQQEIVEIIDEEETPQTGAAEVNHPSNKGKNVRVKKVATTHPAAKRKRGENVLIVQLVEELWVKLGLRMKELGEVGPDAMEEFSEGSPSQVSQLEEKLRKAEEHNRELNVVFTRQVDEMANLSNMAGAVGAENLHLKEENMQLMGEVSRLKEEAEKKDRELPDIARQWVKENLKDATQVFTSNPERTMEAFKLLYREPHRKDMITTIGFYGFMSGQKRDQEATHAILADRDPDFNAES</sequence>
<dbReference type="AlphaFoldDB" id="A0A484KXJ6"/>
<keyword evidence="4" id="KW-1185">Reference proteome</keyword>
<protein>
    <submittedName>
        <fullName evidence="3">Uncharacterized protein</fullName>
    </submittedName>
</protein>
<keyword evidence="1" id="KW-0175">Coiled coil</keyword>
<evidence type="ECO:0000256" key="1">
    <source>
        <dbReference type="SAM" id="Coils"/>
    </source>
</evidence>
<accession>A0A484KXJ6</accession>
<feature type="region of interest" description="Disordered" evidence="2">
    <location>
        <begin position="1"/>
        <end position="36"/>
    </location>
</feature>
<dbReference type="EMBL" id="OOIL02000561">
    <property type="protein sequence ID" value="VFQ67076.1"/>
    <property type="molecule type" value="Genomic_DNA"/>
</dbReference>
<reference evidence="3 4" key="1">
    <citation type="submission" date="2018-04" db="EMBL/GenBank/DDBJ databases">
        <authorList>
            <person name="Vogel A."/>
        </authorList>
    </citation>
    <scope>NUCLEOTIDE SEQUENCE [LARGE SCALE GENOMIC DNA]</scope>
</reference>